<gene>
    <name evidence="1" type="ORF">BOTBODRAFT_33318</name>
</gene>
<dbReference type="InParanoid" id="A0A067MFV4"/>
<reference evidence="2" key="1">
    <citation type="journal article" date="2014" name="Proc. Natl. Acad. Sci. U.S.A.">
        <title>Extensive sampling of basidiomycete genomes demonstrates inadequacy of the white-rot/brown-rot paradigm for wood decay fungi.</title>
        <authorList>
            <person name="Riley R."/>
            <person name="Salamov A.A."/>
            <person name="Brown D.W."/>
            <person name="Nagy L.G."/>
            <person name="Floudas D."/>
            <person name="Held B.W."/>
            <person name="Levasseur A."/>
            <person name="Lombard V."/>
            <person name="Morin E."/>
            <person name="Otillar R."/>
            <person name="Lindquist E.A."/>
            <person name="Sun H."/>
            <person name="LaButti K.M."/>
            <person name="Schmutz J."/>
            <person name="Jabbour D."/>
            <person name="Luo H."/>
            <person name="Baker S.E."/>
            <person name="Pisabarro A.G."/>
            <person name="Walton J.D."/>
            <person name="Blanchette R.A."/>
            <person name="Henrissat B."/>
            <person name="Martin F."/>
            <person name="Cullen D."/>
            <person name="Hibbett D.S."/>
            <person name="Grigoriev I.V."/>
        </authorList>
    </citation>
    <scope>NUCLEOTIDE SEQUENCE [LARGE SCALE GENOMIC DNA]</scope>
    <source>
        <strain evidence="2">FD-172 SS1</strain>
    </source>
</reference>
<evidence type="ECO:0000313" key="1">
    <source>
        <dbReference type="EMBL" id="KDQ13595.1"/>
    </source>
</evidence>
<dbReference type="EMBL" id="KL198042">
    <property type="protein sequence ID" value="KDQ13595.1"/>
    <property type="molecule type" value="Genomic_DNA"/>
</dbReference>
<name>A0A067MFV4_BOTB1</name>
<dbReference type="AlphaFoldDB" id="A0A067MFV4"/>
<organism evidence="1 2">
    <name type="scientific">Botryobasidium botryosum (strain FD-172 SS1)</name>
    <dbReference type="NCBI Taxonomy" id="930990"/>
    <lineage>
        <taxon>Eukaryota</taxon>
        <taxon>Fungi</taxon>
        <taxon>Dikarya</taxon>
        <taxon>Basidiomycota</taxon>
        <taxon>Agaricomycotina</taxon>
        <taxon>Agaricomycetes</taxon>
        <taxon>Cantharellales</taxon>
        <taxon>Botryobasidiaceae</taxon>
        <taxon>Botryobasidium</taxon>
    </lineage>
</organism>
<protein>
    <submittedName>
        <fullName evidence="1">Uncharacterized protein</fullName>
    </submittedName>
</protein>
<dbReference type="Proteomes" id="UP000027195">
    <property type="component" value="Unassembled WGS sequence"/>
</dbReference>
<accession>A0A067MFV4</accession>
<sequence length="54" mass="6138">MDPSQAATRHADQINVFIEYQNVQRAPLFLALAINVTALWPDELPREIPGQKYS</sequence>
<evidence type="ECO:0000313" key="2">
    <source>
        <dbReference type="Proteomes" id="UP000027195"/>
    </source>
</evidence>
<dbReference type="HOGENOM" id="CLU_3050016_0_0_1"/>
<keyword evidence="2" id="KW-1185">Reference proteome</keyword>
<proteinExistence type="predicted"/>